<keyword evidence="2" id="KW-1185">Reference proteome</keyword>
<keyword evidence="1" id="KW-0472">Membrane</keyword>
<dbReference type="WBParaSite" id="PgR083X_g029_t01">
    <property type="protein sequence ID" value="PgR083X_g029_t01"/>
    <property type="gene ID" value="PgR083X_g029"/>
</dbReference>
<keyword evidence="1" id="KW-0812">Transmembrane</keyword>
<accession>A0A915C311</accession>
<evidence type="ECO:0000256" key="1">
    <source>
        <dbReference type="SAM" id="Phobius"/>
    </source>
</evidence>
<keyword evidence="1" id="KW-1133">Transmembrane helix</keyword>
<evidence type="ECO:0000313" key="3">
    <source>
        <dbReference type="WBParaSite" id="PgR083X_g029_t01"/>
    </source>
</evidence>
<organism evidence="2 3">
    <name type="scientific">Parascaris univalens</name>
    <name type="common">Nematode worm</name>
    <dbReference type="NCBI Taxonomy" id="6257"/>
    <lineage>
        <taxon>Eukaryota</taxon>
        <taxon>Metazoa</taxon>
        <taxon>Ecdysozoa</taxon>
        <taxon>Nematoda</taxon>
        <taxon>Chromadorea</taxon>
        <taxon>Rhabditida</taxon>
        <taxon>Spirurina</taxon>
        <taxon>Ascaridomorpha</taxon>
        <taxon>Ascaridoidea</taxon>
        <taxon>Ascarididae</taxon>
        <taxon>Parascaris</taxon>
    </lineage>
</organism>
<dbReference type="AlphaFoldDB" id="A0A915C311"/>
<evidence type="ECO:0000313" key="2">
    <source>
        <dbReference type="Proteomes" id="UP000887569"/>
    </source>
</evidence>
<sequence length="66" mass="7337">MYAFTFQTDRITAKERRLRLTPAKTLSLVLFTGQALVIITQAMSSSSPQKSPFGSIFPFIPITSLN</sequence>
<name>A0A915C311_PARUN</name>
<dbReference type="Proteomes" id="UP000887569">
    <property type="component" value="Unplaced"/>
</dbReference>
<protein>
    <submittedName>
        <fullName evidence="3">Uncharacterized protein</fullName>
    </submittedName>
</protein>
<feature type="transmembrane region" description="Helical" evidence="1">
    <location>
        <begin position="25"/>
        <end position="43"/>
    </location>
</feature>
<proteinExistence type="predicted"/>
<reference evidence="3" key="1">
    <citation type="submission" date="2022-11" db="UniProtKB">
        <authorList>
            <consortium name="WormBaseParasite"/>
        </authorList>
    </citation>
    <scope>IDENTIFICATION</scope>
</reference>